<comment type="subcellular location">
    <subcellularLocation>
        <location evidence="2">Endomembrane system</location>
        <topology evidence="2">Multi-pass membrane protein</topology>
    </subcellularLocation>
</comment>
<evidence type="ECO:0000256" key="6">
    <source>
        <dbReference type="ARBA" id="ARBA00023136"/>
    </source>
</evidence>
<keyword evidence="5 17" id="KW-1133">Transmembrane helix</keyword>
<dbReference type="InterPro" id="IPR006838">
    <property type="entry name" value="ADTRP_AIG1"/>
</dbReference>
<evidence type="ECO:0000256" key="5">
    <source>
        <dbReference type="ARBA" id="ARBA00022989"/>
    </source>
</evidence>
<evidence type="ECO:0000256" key="15">
    <source>
        <dbReference type="ARBA" id="ARBA00049322"/>
    </source>
</evidence>
<evidence type="ECO:0000313" key="18">
    <source>
        <dbReference type="Proteomes" id="UP000504635"/>
    </source>
</evidence>
<feature type="transmembrane region" description="Helical" evidence="17">
    <location>
        <begin position="206"/>
        <end position="227"/>
    </location>
</feature>
<evidence type="ECO:0000256" key="4">
    <source>
        <dbReference type="ARBA" id="ARBA00022692"/>
    </source>
</evidence>
<evidence type="ECO:0000256" key="17">
    <source>
        <dbReference type="SAM" id="Phobius"/>
    </source>
</evidence>
<evidence type="ECO:0000256" key="11">
    <source>
        <dbReference type="ARBA" id="ARBA00048701"/>
    </source>
</evidence>
<dbReference type="PANTHER" id="PTHR10989:SF16">
    <property type="entry name" value="AT02829P-RELATED"/>
    <property type="match status" value="1"/>
</dbReference>
<comment type="catalytic activity">
    <reaction evidence="11">
        <text>12-(9Z-octadecenoyloxy)-octadecanoate + H2O = 12-hydroxyoctadecanoate + (9Z)-octadecenoate + H(+)</text>
        <dbReference type="Rhea" id="RHEA:52060"/>
        <dbReference type="ChEBI" id="CHEBI:15377"/>
        <dbReference type="ChEBI" id="CHEBI:15378"/>
        <dbReference type="ChEBI" id="CHEBI:30823"/>
        <dbReference type="ChEBI" id="CHEBI:84201"/>
        <dbReference type="ChEBI" id="CHEBI:136302"/>
    </reaction>
    <physiologicalReaction direction="left-to-right" evidence="11">
        <dbReference type="Rhea" id="RHEA:52061"/>
    </physiologicalReaction>
</comment>
<evidence type="ECO:0000256" key="7">
    <source>
        <dbReference type="ARBA" id="ARBA00047368"/>
    </source>
</evidence>
<dbReference type="KEGG" id="soy:115876196"/>
<feature type="transmembrane region" description="Helical" evidence="17">
    <location>
        <begin position="134"/>
        <end position="153"/>
    </location>
</feature>
<evidence type="ECO:0000256" key="16">
    <source>
        <dbReference type="ARBA" id="ARBA00049428"/>
    </source>
</evidence>
<evidence type="ECO:0000256" key="13">
    <source>
        <dbReference type="ARBA" id="ARBA00049221"/>
    </source>
</evidence>
<keyword evidence="6 17" id="KW-0472">Membrane</keyword>
<comment type="catalytic activity">
    <reaction evidence="1">
        <text>9-(9Z-hexadecenoyloxy)-octadecanoate + H2O = (9Z)-hexadecenoate + 9-hydroxy-octadecanoate + H(+)</text>
        <dbReference type="Rhea" id="RHEA:52068"/>
        <dbReference type="ChEBI" id="CHEBI:15377"/>
        <dbReference type="ChEBI" id="CHEBI:15378"/>
        <dbReference type="ChEBI" id="CHEBI:32372"/>
        <dbReference type="ChEBI" id="CHEBI:136286"/>
        <dbReference type="ChEBI" id="CHEBI:136309"/>
    </reaction>
    <physiologicalReaction direction="left-to-right" evidence="1">
        <dbReference type="Rhea" id="RHEA:52069"/>
    </physiologicalReaction>
</comment>
<dbReference type="AlphaFoldDB" id="A0A6J2X9X2"/>
<comment type="catalytic activity">
    <reaction evidence="14">
        <text>13-(9Z-octadecenoyloxy)-octadecanoate + H2O = 13-hydroxy-octadecanoate + (9Z)-octadecenoate + H(+)</text>
        <dbReference type="Rhea" id="RHEA:52064"/>
        <dbReference type="ChEBI" id="CHEBI:15377"/>
        <dbReference type="ChEBI" id="CHEBI:15378"/>
        <dbReference type="ChEBI" id="CHEBI:30823"/>
        <dbReference type="ChEBI" id="CHEBI:136303"/>
        <dbReference type="ChEBI" id="CHEBI:136304"/>
    </reaction>
    <physiologicalReaction direction="left-to-right" evidence="14">
        <dbReference type="Rhea" id="RHEA:52065"/>
    </physiologicalReaction>
</comment>
<evidence type="ECO:0000256" key="12">
    <source>
        <dbReference type="ARBA" id="ARBA00048800"/>
    </source>
</evidence>
<evidence type="ECO:0000313" key="19">
    <source>
        <dbReference type="RefSeq" id="XP_030747755.1"/>
    </source>
</evidence>
<evidence type="ECO:0000256" key="9">
    <source>
        <dbReference type="ARBA" id="ARBA00047863"/>
    </source>
</evidence>
<organism evidence="18 19">
    <name type="scientific">Sitophilus oryzae</name>
    <name type="common">Rice weevil</name>
    <name type="synonym">Curculio oryzae</name>
    <dbReference type="NCBI Taxonomy" id="7048"/>
    <lineage>
        <taxon>Eukaryota</taxon>
        <taxon>Metazoa</taxon>
        <taxon>Ecdysozoa</taxon>
        <taxon>Arthropoda</taxon>
        <taxon>Hexapoda</taxon>
        <taxon>Insecta</taxon>
        <taxon>Pterygota</taxon>
        <taxon>Neoptera</taxon>
        <taxon>Endopterygota</taxon>
        <taxon>Coleoptera</taxon>
        <taxon>Polyphaga</taxon>
        <taxon>Cucujiformia</taxon>
        <taxon>Curculionidae</taxon>
        <taxon>Dryophthorinae</taxon>
        <taxon>Sitophilus</taxon>
    </lineage>
</organism>
<accession>A0A6J2X9X2</accession>
<dbReference type="RefSeq" id="XP_030747755.1">
    <property type="nucleotide sequence ID" value="XM_030891895.1"/>
</dbReference>
<comment type="catalytic activity">
    <reaction evidence="13">
        <text>9-octadecanoyloxy-octadecanoate + H2O = 9-hydroxy-octadecanoate + octadecanoate + H(+)</text>
        <dbReference type="Rhea" id="RHEA:52096"/>
        <dbReference type="ChEBI" id="CHEBI:15377"/>
        <dbReference type="ChEBI" id="CHEBI:15378"/>
        <dbReference type="ChEBI" id="CHEBI:25629"/>
        <dbReference type="ChEBI" id="CHEBI:136286"/>
        <dbReference type="ChEBI" id="CHEBI:136373"/>
    </reaction>
    <physiologicalReaction direction="left-to-right" evidence="13">
        <dbReference type="Rhea" id="RHEA:52097"/>
    </physiologicalReaction>
</comment>
<evidence type="ECO:0000256" key="8">
    <source>
        <dbReference type="ARBA" id="ARBA00047427"/>
    </source>
</evidence>
<feature type="transmembrane region" description="Helical" evidence="17">
    <location>
        <begin position="165"/>
        <end position="186"/>
    </location>
</feature>
<comment type="catalytic activity">
    <reaction evidence="15">
        <text>13-(9Z-hexadecenoyloxy)-octadecanoate + H2O = 13-hydroxy-octadecanoate + (9Z)-hexadecenoate + H(+)</text>
        <dbReference type="Rhea" id="RHEA:52076"/>
        <dbReference type="ChEBI" id="CHEBI:15377"/>
        <dbReference type="ChEBI" id="CHEBI:15378"/>
        <dbReference type="ChEBI" id="CHEBI:32372"/>
        <dbReference type="ChEBI" id="CHEBI:136304"/>
        <dbReference type="ChEBI" id="CHEBI:136315"/>
    </reaction>
    <physiologicalReaction direction="left-to-right" evidence="15">
        <dbReference type="Rhea" id="RHEA:52077"/>
    </physiologicalReaction>
</comment>
<protein>
    <submittedName>
        <fullName evidence="19">Androgen-dependent TFPI-regulating protein-like</fullName>
    </submittedName>
</protein>
<comment type="catalytic activity">
    <reaction evidence="7">
        <text>12-hexadecanoyloxy-octadecanoate + H2O = 12-hydroxyoctadecanoate + hexadecanoate + H(+)</text>
        <dbReference type="Rhea" id="RHEA:52056"/>
        <dbReference type="ChEBI" id="CHEBI:7896"/>
        <dbReference type="ChEBI" id="CHEBI:15377"/>
        <dbReference type="ChEBI" id="CHEBI:15378"/>
        <dbReference type="ChEBI" id="CHEBI:83677"/>
        <dbReference type="ChEBI" id="CHEBI:84201"/>
    </reaction>
    <physiologicalReaction direction="left-to-right" evidence="7">
        <dbReference type="Rhea" id="RHEA:52057"/>
    </physiologicalReaction>
</comment>
<dbReference type="Proteomes" id="UP000504635">
    <property type="component" value="Unplaced"/>
</dbReference>
<evidence type="ECO:0000256" key="3">
    <source>
        <dbReference type="ARBA" id="ARBA00009300"/>
    </source>
</evidence>
<proteinExistence type="inferred from homology"/>
<comment type="catalytic activity">
    <reaction evidence="8">
        <text>13-octadecanoyloxy-octadecanoate + H2O = 13-hydroxy-octadecanoate + octadecanoate + H(+)</text>
        <dbReference type="Rhea" id="RHEA:52084"/>
        <dbReference type="ChEBI" id="CHEBI:15377"/>
        <dbReference type="ChEBI" id="CHEBI:15378"/>
        <dbReference type="ChEBI" id="CHEBI:25629"/>
        <dbReference type="ChEBI" id="CHEBI:136304"/>
        <dbReference type="ChEBI" id="CHEBI:136335"/>
    </reaction>
    <physiologicalReaction direction="left-to-right" evidence="8">
        <dbReference type="Rhea" id="RHEA:52085"/>
    </physiologicalReaction>
</comment>
<comment type="catalytic activity">
    <reaction evidence="9">
        <text>9-hexadecanoyloxy-octadecanoate + H2O = 9-hydroxy-octadecanoate + hexadecanoate + H(+)</text>
        <dbReference type="Rhea" id="RHEA:52052"/>
        <dbReference type="ChEBI" id="CHEBI:7896"/>
        <dbReference type="ChEBI" id="CHEBI:15377"/>
        <dbReference type="ChEBI" id="CHEBI:15378"/>
        <dbReference type="ChEBI" id="CHEBI:83670"/>
        <dbReference type="ChEBI" id="CHEBI:136286"/>
    </reaction>
    <physiologicalReaction direction="left-to-right" evidence="9">
        <dbReference type="Rhea" id="RHEA:52053"/>
    </physiologicalReaction>
</comment>
<dbReference type="Pfam" id="PF04750">
    <property type="entry name" value="Far-17a_AIG1"/>
    <property type="match status" value="1"/>
</dbReference>
<dbReference type="GO" id="GO:0016020">
    <property type="term" value="C:membrane"/>
    <property type="evidence" value="ECO:0007669"/>
    <property type="project" value="InterPro"/>
</dbReference>
<gene>
    <name evidence="19" type="primary">LOC115876196</name>
</gene>
<dbReference type="InParanoid" id="A0A6J2X9X2"/>
<dbReference type="GO" id="GO:0012505">
    <property type="term" value="C:endomembrane system"/>
    <property type="evidence" value="ECO:0007669"/>
    <property type="project" value="UniProtKB-SubCell"/>
</dbReference>
<evidence type="ECO:0000256" key="14">
    <source>
        <dbReference type="ARBA" id="ARBA00049296"/>
    </source>
</evidence>
<dbReference type="GeneID" id="115876196"/>
<comment type="catalytic activity">
    <reaction evidence="10">
        <text>12-octadecanoyloxy-octadecanoate + H2O = 12-hydroxyoctadecanoate + octadecanoate + H(+)</text>
        <dbReference type="Rhea" id="RHEA:52080"/>
        <dbReference type="ChEBI" id="CHEBI:15377"/>
        <dbReference type="ChEBI" id="CHEBI:15378"/>
        <dbReference type="ChEBI" id="CHEBI:25629"/>
        <dbReference type="ChEBI" id="CHEBI:84201"/>
        <dbReference type="ChEBI" id="CHEBI:136330"/>
    </reaction>
    <physiologicalReaction direction="left-to-right" evidence="10">
        <dbReference type="Rhea" id="RHEA:52081"/>
    </physiologicalReaction>
</comment>
<dbReference type="PANTHER" id="PTHR10989">
    <property type="entry name" value="ANDROGEN-INDUCED PROTEIN 1-RELATED"/>
    <property type="match status" value="1"/>
</dbReference>
<feature type="transmembrane region" description="Helical" evidence="17">
    <location>
        <begin position="47"/>
        <end position="68"/>
    </location>
</feature>
<comment type="catalytic activity">
    <reaction evidence="16">
        <text>12-(9Z-hexadecenoyloxy)-octadecanoate + H2O = 12-hydroxyoctadecanoate + (9Z)-hexadecenoate + H(+)</text>
        <dbReference type="Rhea" id="RHEA:52072"/>
        <dbReference type="ChEBI" id="CHEBI:15377"/>
        <dbReference type="ChEBI" id="CHEBI:15378"/>
        <dbReference type="ChEBI" id="CHEBI:32372"/>
        <dbReference type="ChEBI" id="CHEBI:84201"/>
        <dbReference type="ChEBI" id="CHEBI:136312"/>
    </reaction>
    <physiologicalReaction direction="left-to-right" evidence="16">
        <dbReference type="Rhea" id="RHEA:52073"/>
    </physiologicalReaction>
</comment>
<feature type="transmembrane region" description="Helical" evidence="17">
    <location>
        <begin position="7"/>
        <end position="27"/>
    </location>
</feature>
<dbReference type="OrthoDB" id="1898221at2759"/>
<comment type="similarity">
    <text evidence="3">Belongs to the AIG1 family.</text>
</comment>
<keyword evidence="4 17" id="KW-0812">Transmembrane</keyword>
<feature type="transmembrane region" description="Helical" evidence="17">
    <location>
        <begin position="94"/>
        <end position="114"/>
    </location>
</feature>
<evidence type="ECO:0000256" key="2">
    <source>
        <dbReference type="ARBA" id="ARBA00004127"/>
    </source>
</evidence>
<keyword evidence="18" id="KW-1185">Reference proteome</keyword>
<name>A0A6J2X9X2_SITOR</name>
<evidence type="ECO:0000256" key="10">
    <source>
        <dbReference type="ARBA" id="ARBA00048680"/>
    </source>
</evidence>
<evidence type="ECO:0000256" key="1">
    <source>
        <dbReference type="ARBA" id="ARBA00000923"/>
    </source>
</evidence>
<sequence>MSRTLVVVGNLALSIHFIYSLIYSSQLKYTLDPVNIPKEFKILSKNGPFFLTVWNFILQIIFLFVVIIDELCNVVKDVVSVPKIQHKIQRIRQYMFLSLIFPCSLIVMTIFWGLYAVDRELIFPKIIDTFYPKWLNHTMHTIIAVPLVLELVFQRSKRNYRVSRSFALATLTIFLALYQTLNLSIYLVQNVWLYPIYQTLDWTGRLIFILLVFGLAVGFQQTGFALLNNEKSKGRNKKN</sequence>
<comment type="catalytic activity">
    <reaction evidence="12">
        <text>9-(9Z-octadecenoyloxy)-octadecanoate + H2O = 9-hydroxy-octadecanoate + (9Z)-octadecenoate + H(+)</text>
        <dbReference type="Rhea" id="RHEA:52048"/>
        <dbReference type="ChEBI" id="CHEBI:15377"/>
        <dbReference type="ChEBI" id="CHEBI:15378"/>
        <dbReference type="ChEBI" id="CHEBI:30823"/>
        <dbReference type="ChEBI" id="CHEBI:136282"/>
        <dbReference type="ChEBI" id="CHEBI:136286"/>
    </reaction>
    <physiologicalReaction direction="left-to-right" evidence="12">
        <dbReference type="Rhea" id="RHEA:52049"/>
    </physiologicalReaction>
</comment>
<reference evidence="19" key="1">
    <citation type="submission" date="2025-08" db="UniProtKB">
        <authorList>
            <consortium name="RefSeq"/>
        </authorList>
    </citation>
    <scope>IDENTIFICATION</scope>
    <source>
        <tissue evidence="19">Gonads</tissue>
    </source>
</reference>